<proteinExistence type="inferred from homology"/>
<evidence type="ECO:0000313" key="8">
    <source>
        <dbReference type="EMBL" id="NGN92043.1"/>
    </source>
</evidence>
<keyword evidence="3 6" id="KW-0812">Transmembrane</keyword>
<dbReference type="Pfam" id="PF00892">
    <property type="entry name" value="EamA"/>
    <property type="match status" value="2"/>
</dbReference>
<dbReference type="PANTHER" id="PTHR32322">
    <property type="entry name" value="INNER MEMBRANE TRANSPORTER"/>
    <property type="match status" value="1"/>
</dbReference>
<comment type="subcellular location">
    <subcellularLocation>
        <location evidence="1">Membrane</location>
        <topology evidence="1">Multi-pass membrane protein</topology>
    </subcellularLocation>
</comment>
<feature type="transmembrane region" description="Helical" evidence="6">
    <location>
        <begin position="119"/>
        <end position="137"/>
    </location>
</feature>
<dbReference type="GO" id="GO:0016020">
    <property type="term" value="C:membrane"/>
    <property type="evidence" value="ECO:0007669"/>
    <property type="project" value="UniProtKB-SubCell"/>
</dbReference>
<name>A0A6M1QQQ8_9ACTN</name>
<accession>A0A6M1QQQ8</accession>
<feature type="transmembrane region" description="Helical" evidence="6">
    <location>
        <begin position="93"/>
        <end position="112"/>
    </location>
</feature>
<feature type="domain" description="EamA" evidence="7">
    <location>
        <begin position="147"/>
        <end position="283"/>
    </location>
</feature>
<dbReference type="SUPFAM" id="SSF103481">
    <property type="entry name" value="Multidrug resistance efflux transporter EmrE"/>
    <property type="match status" value="2"/>
</dbReference>
<feature type="transmembrane region" description="Helical" evidence="6">
    <location>
        <begin position="7"/>
        <end position="26"/>
    </location>
</feature>
<dbReference type="EMBL" id="JAALAA010000003">
    <property type="protein sequence ID" value="NGN92043.1"/>
    <property type="molecule type" value="Genomic_DNA"/>
</dbReference>
<feature type="transmembrane region" description="Helical" evidence="6">
    <location>
        <begin position="38"/>
        <end position="56"/>
    </location>
</feature>
<organism evidence="8 9">
    <name type="scientific">Nocardioides turkmenicus</name>
    <dbReference type="NCBI Taxonomy" id="2711220"/>
    <lineage>
        <taxon>Bacteria</taxon>
        <taxon>Bacillati</taxon>
        <taxon>Actinomycetota</taxon>
        <taxon>Actinomycetes</taxon>
        <taxon>Propionibacteriales</taxon>
        <taxon>Nocardioidaceae</taxon>
        <taxon>Nocardioides</taxon>
    </lineage>
</organism>
<feature type="transmembrane region" description="Helical" evidence="6">
    <location>
        <begin position="207"/>
        <end position="231"/>
    </location>
</feature>
<comment type="caution">
    <text evidence="8">The sequence shown here is derived from an EMBL/GenBank/DDBJ whole genome shotgun (WGS) entry which is preliminary data.</text>
</comment>
<evidence type="ECO:0000256" key="1">
    <source>
        <dbReference type="ARBA" id="ARBA00004141"/>
    </source>
</evidence>
<feature type="domain" description="EamA" evidence="7">
    <location>
        <begin position="7"/>
        <end position="136"/>
    </location>
</feature>
<feature type="transmembrane region" description="Helical" evidence="6">
    <location>
        <begin position="63"/>
        <end position="87"/>
    </location>
</feature>
<feature type="transmembrane region" description="Helical" evidence="6">
    <location>
        <begin position="143"/>
        <end position="164"/>
    </location>
</feature>
<evidence type="ECO:0000256" key="5">
    <source>
        <dbReference type="ARBA" id="ARBA00023136"/>
    </source>
</evidence>
<evidence type="ECO:0000259" key="7">
    <source>
        <dbReference type="Pfam" id="PF00892"/>
    </source>
</evidence>
<feature type="transmembrane region" description="Helical" evidence="6">
    <location>
        <begin position="176"/>
        <end position="195"/>
    </location>
</feature>
<evidence type="ECO:0000256" key="3">
    <source>
        <dbReference type="ARBA" id="ARBA00022692"/>
    </source>
</evidence>
<reference evidence="8 9" key="1">
    <citation type="submission" date="2020-02" db="EMBL/GenBank/DDBJ databases">
        <title>Whole-genome analyses of novel actinobacteria.</title>
        <authorList>
            <person name="Sahin N."/>
        </authorList>
    </citation>
    <scope>NUCLEOTIDE SEQUENCE [LARGE SCALE GENOMIC DNA]</scope>
    <source>
        <strain evidence="8 9">KC13</strain>
    </source>
</reference>
<feature type="transmembrane region" description="Helical" evidence="6">
    <location>
        <begin position="268"/>
        <end position="288"/>
    </location>
</feature>
<evidence type="ECO:0000256" key="4">
    <source>
        <dbReference type="ARBA" id="ARBA00022989"/>
    </source>
</evidence>
<dbReference type="InterPro" id="IPR000620">
    <property type="entry name" value="EamA_dom"/>
</dbReference>
<dbReference type="PANTHER" id="PTHR32322:SF9">
    <property type="entry name" value="AMINO-ACID METABOLITE EFFLUX PUMP-RELATED"/>
    <property type="match status" value="1"/>
</dbReference>
<evidence type="ECO:0000313" key="9">
    <source>
        <dbReference type="Proteomes" id="UP000483261"/>
    </source>
</evidence>
<dbReference type="AlphaFoldDB" id="A0A6M1QQQ8"/>
<protein>
    <submittedName>
        <fullName evidence="8">EamA family transporter</fullName>
    </submittedName>
</protein>
<dbReference type="Proteomes" id="UP000483261">
    <property type="component" value="Unassembled WGS sequence"/>
</dbReference>
<keyword evidence="9" id="KW-1185">Reference proteome</keyword>
<keyword evidence="4 6" id="KW-1133">Transmembrane helix</keyword>
<gene>
    <name evidence="8" type="ORF">G5C66_04740</name>
</gene>
<sequence length="328" mass="33580">MNRRDSLLAVLVAVLWGFNFVVIDWGLETRDGHSVPPLLLLAVRFVLVAFPAVFLLPRPKASWRVVAAVGVFMSLGQFGLLYTGMAAGMPPGLAGLVLQAQVVLTIVIAAGVLRERPSLLQVVGVVAGAVGLLVVALGRGGHVPLVALVLCLLAALSWAIGNVISRAAKVPGGLSLTVWSALVVPVPLLLLSLVIDGPEGVREGVAAFGWEALASTAYTVVLASFVGYGIFNSLLARHPASSVVPWILLVPPVAIGSAWLLLGEVPSAGELAGGALLVVGALVAQGVLRAPRLGVGRASAQRGEGGLDPARGEVGGPLADLVEGAERH</sequence>
<feature type="transmembrane region" description="Helical" evidence="6">
    <location>
        <begin position="243"/>
        <end position="262"/>
    </location>
</feature>
<evidence type="ECO:0000256" key="2">
    <source>
        <dbReference type="ARBA" id="ARBA00007362"/>
    </source>
</evidence>
<comment type="similarity">
    <text evidence="2">Belongs to the EamA transporter family.</text>
</comment>
<dbReference type="InterPro" id="IPR050638">
    <property type="entry name" value="AA-Vitamin_Transporters"/>
</dbReference>
<evidence type="ECO:0000256" key="6">
    <source>
        <dbReference type="SAM" id="Phobius"/>
    </source>
</evidence>
<dbReference type="InterPro" id="IPR037185">
    <property type="entry name" value="EmrE-like"/>
</dbReference>
<keyword evidence="5 6" id="KW-0472">Membrane</keyword>